<protein>
    <submittedName>
        <fullName evidence="2">Helix-turn-helix domain-containing protein</fullName>
    </submittedName>
</protein>
<dbReference type="InterPro" id="IPR041413">
    <property type="entry name" value="MLTR_LBD"/>
</dbReference>
<dbReference type="Proteomes" id="UP000198282">
    <property type="component" value="Unassembled WGS sequence"/>
</dbReference>
<evidence type="ECO:0000259" key="1">
    <source>
        <dbReference type="Pfam" id="PF17765"/>
    </source>
</evidence>
<dbReference type="GO" id="GO:0003677">
    <property type="term" value="F:DNA binding"/>
    <property type="evidence" value="ECO:0007669"/>
    <property type="project" value="InterPro"/>
</dbReference>
<dbReference type="AlphaFoldDB" id="A0A239KZX7"/>
<organism evidence="2 3">
    <name type="scientific">Streptosporangium subroseum</name>
    <dbReference type="NCBI Taxonomy" id="106412"/>
    <lineage>
        <taxon>Bacteria</taxon>
        <taxon>Bacillati</taxon>
        <taxon>Actinomycetota</taxon>
        <taxon>Actinomycetes</taxon>
        <taxon>Streptosporangiales</taxon>
        <taxon>Streptosporangiaceae</taxon>
        <taxon>Streptosporangium</taxon>
    </lineage>
</organism>
<evidence type="ECO:0000313" key="2">
    <source>
        <dbReference type="EMBL" id="SNT22854.1"/>
    </source>
</evidence>
<keyword evidence="3" id="KW-1185">Reference proteome</keyword>
<dbReference type="PANTHER" id="PTHR35010:SF2">
    <property type="entry name" value="BLL4672 PROTEIN"/>
    <property type="match status" value="1"/>
</dbReference>
<dbReference type="Pfam" id="PF17765">
    <property type="entry name" value="MLTR_LBD"/>
    <property type="match status" value="1"/>
</dbReference>
<dbReference type="Gene3D" id="3.30.450.180">
    <property type="match status" value="1"/>
</dbReference>
<feature type="domain" description="MmyB-like transcription regulator ligand binding" evidence="1">
    <location>
        <begin position="129"/>
        <end position="295"/>
    </location>
</feature>
<evidence type="ECO:0000313" key="3">
    <source>
        <dbReference type="Proteomes" id="UP000198282"/>
    </source>
</evidence>
<dbReference type="Pfam" id="PF13560">
    <property type="entry name" value="HTH_31"/>
    <property type="match status" value="1"/>
</dbReference>
<gene>
    <name evidence="2" type="ORF">SAMN05216276_102974</name>
</gene>
<dbReference type="Gene3D" id="1.10.260.40">
    <property type="entry name" value="lambda repressor-like DNA-binding domains"/>
    <property type="match status" value="1"/>
</dbReference>
<dbReference type="OrthoDB" id="4336585at2"/>
<accession>A0A239KZX7</accession>
<sequence>MSGTREAVPLLPAVEAARVLLAHLVQASDAEQHPQRRFGGVGEFEHRTARGHDVAGDDVRSTGEERLARVGSISTDYYTRLEQARAPQPSSSVLRGLTRALRLTLDERDHLFRLAGYTAPDRLSADDHVSPVLLGLLDRPHDMPAQVMTDLGETLAQNTLATAVFGDHTRLDGPERSAVYRWFTSPDARAAYPPEDRTEESRMLVADLRAATVRRGDARARALVDRLLQDSTEFTAVWSTHAVAVMRSRRKRIQHPEAGLLELDCQALLEEDRSQILALFVPVPGTDTADRLALLGVLRASQDH</sequence>
<dbReference type="EMBL" id="FZOD01000029">
    <property type="protein sequence ID" value="SNT22854.1"/>
    <property type="molecule type" value="Genomic_DNA"/>
</dbReference>
<dbReference type="InterPro" id="IPR010982">
    <property type="entry name" value="Lambda_DNA-bd_dom_sf"/>
</dbReference>
<proteinExistence type="predicted"/>
<dbReference type="PANTHER" id="PTHR35010">
    <property type="entry name" value="BLL4672 PROTEIN-RELATED"/>
    <property type="match status" value="1"/>
</dbReference>
<name>A0A239KZX7_9ACTN</name>
<reference evidence="2 3" key="1">
    <citation type="submission" date="2017-06" db="EMBL/GenBank/DDBJ databases">
        <authorList>
            <person name="Kim H.J."/>
            <person name="Triplett B.A."/>
        </authorList>
    </citation>
    <scope>NUCLEOTIDE SEQUENCE [LARGE SCALE GENOMIC DNA]</scope>
    <source>
        <strain evidence="2 3">CGMCC 4.2132</strain>
    </source>
</reference>